<dbReference type="EMBL" id="CP007509">
    <property type="protein sequence ID" value="AHY45096.1"/>
    <property type="molecule type" value="Genomic_DNA"/>
</dbReference>
<dbReference type="AlphaFoldDB" id="A0A023WYT8"/>
<feature type="transmembrane region" description="Helical" evidence="1">
    <location>
        <begin position="247"/>
        <end position="265"/>
    </location>
</feature>
<keyword evidence="1" id="KW-0472">Membrane</keyword>
<dbReference type="KEGG" id="pstu:UIB01_09885"/>
<feature type="transmembrane region" description="Helical" evidence="1">
    <location>
        <begin position="178"/>
        <end position="208"/>
    </location>
</feature>
<feature type="transmembrane region" description="Helical" evidence="1">
    <location>
        <begin position="214"/>
        <end position="235"/>
    </location>
</feature>
<evidence type="ECO:0000313" key="3">
    <source>
        <dbReference type="Proteomes" id="UP000025238"/>
    </source>
</evidence>
<feature type="transmembrane region" description="Helical" evidence="1">
    <location>
        <begin position="140"/>
        <end position="157"/>
    </location>
</feature>
<feature type="transmembrane region" description="Helical" evidence="1">
    <location>
        <begin position="112"/>
        <end position="134"/>
    </location>
</feature>
<feature type="transmembrane region" description="Helical" evidence="1">
    <location>
        <begin position="21"/>
        <end position="46"/>
    </location>
</feature>
<feature type="transmembrane region" description="Helical" evidence="1">
    <location>
        <begin position="66"/>
        <end position="91"/>
    </location>
</feature>
<organism evidence="2 3">
    <name type="scientific">Stutzerimonas stutzeri</name>
    <name type="common">Pseudomonas stutzeri</name>
    <dbReference type="NCBI Taxonomy" id="316"/>
    <lineage>
        <taxon>Bacteria</taxon>
        <taxon>Pseudomonadati</taxon>
        <taxon>Pseudomonadota</taxon>
        <taxon>Gammaproteobacteria</taxon>
        <taxon>Pseudomonadales</taxon>
        <taxon>Pseudomonadaceae</taxon>
        <taxon>Stutzerimonas</taxon>
    </lineage>
</organism>
<protein>
    <submittedName>
        <fullName evidence="2">Uncharacterized protein</fullName>
    </submittedName>
</protein>
<proteinExistence type="predicted"/>
<gene>
    <name evidence="2" type="ORF">UIB01_09885</name>
</gene>
<keyword evidence="1" id="KW-0812">Transmembrane</keyword>
<evidence type="ECO:0000313" key="2">
    <source>
        <dbReference type="EMBL" id="AHY45096.1"/>
    </source>
</evidence>
<keyword evidence="1" id="KW-1133">Transmembrane helix</keyword>
<reference evidence="2 3" key="1">
    <citation type="submission" date="2014-03" db="EMBL/GenBank/DDBJ databases">
        <title>Complete genome sequence of Pseudomonas stutzeri 19SMN4.</title>
        <authorList>
            <person name="Brunet-Galmes I."/>
            <person name="Nogales B."/>
            <person name="Busquets A."/>
            <person name="Pena A."/>
            <person name="Gomila M."/>
            <person name="Garcia-Valdes E."/>
            <person name="Lalucat J."/>
            <person name="Bennasar A."/>
            <person name="Bosch R."/>
        </authorList>
    </citation>
    <scope>NUCLEOTIDE SEQUENCE [LARGE SCALE GENOMIC DNA]</scope>
    <source>
        <strain evidence="2 3">19SMN4</strain>
    </source>
</reference>
<dbReference type="Proteomes" id="UP000025238">
    <property type="component" value="Chromosome"/>
</dbReference>
<accession>A0A023WYT8</accession>
<sequence>MSFLINPSFSTVFTQFLRRVLHHWTPVTVTLAFAATTLSGLNLYLYTQVIGRPDLFLPALESGASLAAWLFIVLPIMAGYLFILTSTGWLYGLCVSMLGRRRRHLGQAAQRLLLPVVAGSLAFVVLVFFCPDWLGASGSVAFVIAATVLGLVATYALSPRFRLLVALAAGRKWSWAKLGFLSCVAMLLVCTVLAATFSISLILASYIGEDTNDAVRFVATLSFFTQVLSLAPAFVFFTVRGSLYRRLVIGFTVTVLLFLAFLLVARGAASSVSHAAAGKLELRQTFTARFVLPQRIELDDLDSLLWHTRLARDGRVEVLAYQLFGFGNVLLLCPGSLLRSELHRLPRYSRQCLRTSPEEVERKPIRFGYSRAGDPAPWRAHAERLAGRASAFRTEAVAR</sequence>
<dbReference type="PATRIC" id="fig|316.97.peg.1980"/>
<evidence type="ECO:0000256" key="1">
    <source>
        <dbReference type="SAM" id="Phobius"/>
    </source>
</evidence>
<name>A0A023WYT8_STUST</name>
<feature type="transmembrane region" description="Helical" evidence="1">
    <location>
        <begin position="319"/>
        <end position="338"/>
    </location>
</feature>